<dbReference type="SUPFAM" id="SSF53448">
    <property type="entry name" value="Nucleotide-diphospho-sugar transferases"/>
    <property type="match status" value="1"/>
</dbReference>
<dbReference type="AlphaFoldDB" id="A0A1K2HV32"/>
<evidence type="ECO:0000313" key="5">
    <source>
        <dbReference type="EMBL" id="SFZ82448.1"/>
    </source>
</evidence>
<dbReference type="Proteomes" id="UP000183447">
    <property type="component" value="Unassembled WGS sequence"/>
</dbReference>
<sequence>MADAAAKTVTIATVILAGGKGTRLGTVDKAQLRLWGETLRDHVLARLPGDGPILIAIGSGRSDRPLPDGVVAIADGAGDSGPLAGVLSAARWLASRRPDCTLLHSVPVDSPFLPLNLAATLERALPPHCAAIFPRCHAQVAWAHGLWRIEALLAAGKSLEPPLPGPRGLAAGVNTAVLDWPADGDEDPFAGINTLAELLAATRKFARANNPQEVKSGLGKADQTG</sequence>
<gene>
    <name evidence="5" type="ORF">SAMN02983003_1083</name>
</gene>
<dbReference type="InterPro" id="IPR013482">
    <property type="entry name" value="Molybde_CF_guanTrfase"/>
</dbReference>
<keyword evidence="6" id="KW-1185">Reference proteome</keyword>
<dbReference type="EMBL" id="FPKU01000001">
    <property type="protein sequence ID" value="SFZ82448.1"/>
    <property type="molecule type" value="Genomic_DNA"/>
</dbReference>
<reference evidence="5 6" key="1">
    <citation type="submission" date="2016-11" db="EMBL/GenBank/DDBJ databases">
        <authorList>
            <person name="Jaros S."/>
            <person name="Januszkiewicz K."/>
            <person name="Wedrychowicz H."/>
        </authorList>
    </citation>
    <scope>NUCLEOTIDE SEQUENCE [LARGE SCALE GENOMIC DNA]</scope>
    <source>
        <strain evidence="5 6">ATCC 23634</strain>
    </source>
</reference>
<dbReference type="Gene3D" id="3.90.550.10">
    <property type="entry name" value="Spore Coat Polysaccharide Biosynthesis Protein SpsA, Chain A"/>
    <property type="match status" value="1"/>
</dbReference>
<dbReference type="STRING" id="665118.SAMN02983003_1083"/>
<organism evidence="5 6">
    <name type="scientific">Devosia enhydra</name>
    <dbReference type="NCBI Taxonomy" id="665118"/>
    <lineage>
        <taxon>Bacteria</taxon>
        <taxon>Pseudomonadati</taxon>
        <taxon>Pseudomonadota</taxon>
        <taxon>Alphaproteobacteria</taxon>
        <taxon>Hyphomicrobiales</taxon>
        <taxon>Devosiaceae</taxon>
        <taxon>Devosia</taxon>
    </lineage>
</organism>
<dbReference type="InterPro" id="IPR025877">
    <property type="entry name" value="MobA-like_NTP_Trfase"/>
</dbReference>
<keyword evidence="3" id="KW-0501">Molybdenum cofactor biosynthesis</keyword>
<name>A0A1K2HV32_9HYPH</name>
<keyword evidence="2" id="KW-0547">Nucleotide-binding</keyword>
<dbReference type="OrthoDB" id="9788394at2"/>
<dbReference type="RefSeq" id="WP_072339670.1">
    <property type="nucleotide sequence ID" value="NZ_FPKU01000001.1"/>
</dbReference>
<evidence type="ECO:0000256" key="1">
    <source>
        <dbReference type="ARBA" id="ARBA00022842"/>
    </source>
</evidence>
<dbReference type="CDD" id="cd02503">
    <property type="entry name" value="MobA"/>
    <property type="match status" value="1"/>
</dbReference>
<dbReference type="GO" id="GO:0005525">
    <property type="term" value="F:GTP binding"/>
    <property type="evidence" value="ECO:0007669"/>
    <property type="project" value="UniProtKB-KW"/>
</dbReference>
<protein>
    <submittedName>
        <fullName evidence="5">Molybdopterin-guanine dinucleotide biosynthesis protein A</fullName>
    </submittedName>
</protein>
<evidence type="ECO:0000256" key="2">
    <source>
        <dbReference type="ARBA" id="ARBA00023134"/>
    </source>
</evidence>
<evidence type="ECO:0000256" key="3">
    <source>
        <dbReference type="ARBA" id="ARBA00023150"/>
    </source>
</evidence>
<dbReference type="GO" id="GO:0006777">
    <property type="term" value="P:Mo-molybdopterin cofactor biosynthetic process"/>
    <property type="evidence" value="ECO:0007669"/>
    <property type="project" value="UniProtKB-KW"/>
</dbReference>
<feature type="domain" description="MobA-like NTP transferase" evidence="4">
    <location>
        <begin position="14"/>
        <end position="140"/>
    </location>
</feature>
<dbReference type="Pfam" id="PF12804">
    <property type="entry name" value="NTP_transf_3"/>
    <property type="match status" value="1"/>
</dbReference>
<dbReference type="InterPro" id="IPR029044">
    <property type="entry name" value="Nucleotide-diphossugar_trans"/>
</dbReference>
<accession>A0A1K2HV32</accession>
<keyword evidence="2" id="KW-0342">GTP-binding</keyword>
<proteinExistence type="predicted"/>
<dbReference type="GO" id="GO:0016779">
    <property type="term" value="F:nucleotidyltransferase activity"/>
    <property type="evidence" value="ECO:0007669"/>
    <property type="project" value="UniProtKB-ARBA"/>
</dbReference>
<evidence type="ECO:0000259" key="4">
    <source>
        <dbReference type="Pfam" id="PF12804"/>
    </source>
</evidence>
<keyword evidence="1" id="KW-0460">Magnesium</keyword>
<evidence type="ECO:0000313" key="6">
    <source>
        <dbReference type="Proteomes" id="UP000183447"/>
    </source>
</evidence>